<evidence type="ECO:0000259" key="3">
    <source>
        <dbReference type="PROSITE" id="PS50853"/>
    </source>
</evidence>
<evidence type="ECO:0000313" key="5">
    <source>
        <dbReference type="EMBL" id="CAG5084719.1"/>
    </source>
</evidence>
<keyword evidence="2" id="KW-0768">Sushi</keyword>
<dbReference type="InterPro" id="IPR036116">
    <property type="entry name" value="FN3_sf"/>
</dbReference>
<dbReference type="PROSITE" id="PS50853">
    <property type="entry name" value="FN3"/>
    <property type="match status" value="1"/>
</dbReference>
<dbReference type="InterPro" id="IPR035976">
    <property type="entry name" value="Sushi/SCR/CCP_sf"/>
</dbReference>
<dbReference type="SUPFAM" id="SSF57535">
    <property type="entry name" value="Complement control module/SCR domain"/>
    <property type="match status" value="1"/>
</dbReference>
<dbReference type="EMBL" id="OU015568">
    <property type="protein sequence ID" value="CAG5084719.1"/>
    <property type="molecule type" value="Genomic_DNA"/>
</dbReference>
<proteinExistence type="predicted"/>
<accession>A0ABN7RZE1</accession>
<evidence type="ECO:0000256" key="2">
    <source>
        <dbReference type="PROSITE-ProRule" id="PRU00302"/>
    </source>
</evidence>
<dbReference type="InterPro" id="IPR003961">
    <property type="entry name" value="FN3_dom"/>
</dbReference>
<dbReference type="SMART" id="SM00060">
    <property type="entry name" value="FN3"/>
    <property type="match status" value="5"/>
</dbReference>
<evidence type="ECO:0000256" key="1">
    <source>
        <dbReference type="ARBA" id="ARBA00023157"/>
    </source>
</evidence>
<evidence type="ECO:0000259" key="4">
    <source>
        <dbReference type="PROSITE" id="PS50923"/>
    </source>
</evidence>
<dbReference type="CDD" id="cd00033">
    <property type="entry name" value="CCP"/>
    <property type="match status" value="1"/>
</dbReference>
<dbReference type="InterPro" id="IPR013783">
    <property type="entry name" value="Ig-like_fold"/>
</dbReference>
<organism evidence="5 6">
    <name type="scientific">Oikopleura dioica</name>
    <name type="common">Tunicate</name>
    <dbReference type="NCBI Taxonomy" id="34765"/>
    <lineage>
        <taxon>Eukaryota</taxon>
        <taxon>Metazoa</taxon>
        <taxon>Chordata</taxon>
        <taxon>Tunicata</taxon>
        <taxon>Appendicularia</taxon>
        <taxon>Copelata</taxon>
        <taxon>Oikopleuridae</taxon>
        <taxon>Oikopleura</taxon>
    </lineage>
</organism>
<dbReference type="SUPFAM" id="SSF49265">
    <property type="entry name" value="Fibronectin type III"/>
    <property type="match status" value="1"/>
</dbReference>
<dbReference type="Gene3D" id="2.60.40.10">
    <property type="entry name" value="Immunoglobulins"/>
    <property type="match status" value="1"/>
</dbReference>
<reference evidence="5 6" key="1">
    <citation type="submission" date="2021-04" db="EMBL/GenBank/DDBJ databases">
        <authorList>
            <person name="Bliznina A."/>
        </authorList>
    </citation>
    <scope>NUCLEOTIDE SEQUENCE [LARGE SCALE GENOMIC DNA]</scope>
</reference>
<feature type="domain" description="Fibronectin type-III" evidence="3">
    <location>
        <begin position="1102"/>
        <end position="1196"/>
    </location>
</feature>
<name>A0ABN7RZE1_OIKDI</name>
<dbReference type="SMART" id="SM00032">
    <property type="entry name" value="CCP"/>
    <property type="match status" value="1"/>
</dbReference>
<dbReference type="Gene3D" id="2.10.70.10">
    <property type="entry name" value="Complement Module, domain 1"/>
    <property type="match status" value="1"/>
</dbReference>
<dbReference type="InterPro" id="IPR000436">
    <property type="entry name" value="Sushi_SCR_CCP_dom"/>
</dbReference>
<dbReference type="PROSITE" id="PS50923">
    <property type="entry name" value="SUSHI"/>
    <property type="match status" value="1"/>
</dbReference>
<sequence length="1982" mass="224310">MTANGSRSDPLHITTDYSKKPDFLPRDDLPMVQKVFGTANFTDGFAFQWLNPTIPDNTVDDIVYLVHILDQETMYRVSYALKNKILTKKSYFTVRGLIENHPYVLQIWTIGYKNGEFFKSVEEKTVFTRTLSSRNNFVTCEEYLCSHQNPVQVSCGNNTTTDSDICKKSTTCYKKYSADGGKTVAECPSDYNCRVQEPWRWPAESELPQQDKENHECYFASTNPEKETKCKRNSNCCYVDDDCFPRRLCPHLSIPNGSASCGSDKCEVSCDPGFYIVGNRFPTCINREWSHIPTCTPNKCEPIDELLQYDDKTKATCTKNPTNSQDSKCEISCVTPSDDTRIVGVSSIQCSVRPDTGKVAWVWTQTNEPVHSGTVGLCLPILDLENFVFEQKRKCECTDTSIDDEFFCDGKCDCPGCIDETYKSCLLRAEMGFAFPNENARTSVTLEILDLVHSTLEFEVSPTEAKDSVFLDNIDISNDLVCDNDASMLAYFNFCEEPQETAKNELFTKIKCVYKLPESFVGGDLTASYDKLLPGSAAVSVTTPDSLLKTHTLSGQNAVIEWASGNPTDPEVLYYEITITLTDRSDRKRRSAVDRREVIISATQTEYKFTVLEDQQYQFQAVAVREDGSRVIVVQTSGEHENKAIRPAPVVSVFSTSEKQATFSLQNPGYEYLGVRISNRFYNYEVQRANMTDVSGNPRLSLATIDLPYSDTSYKFDIEFLVKQDVSEKLKIYSMPAVINFKTKKVLEIVLEDVGSDYLVFSWNVDGIPTVSISPDISNGVIKGNSVEFSGLFSNQEYNFTMTLRDANDSIYYDLPADPIVGITHARVEDFDIVIEEIRSDRMKVSWPTVKDANGKLPISERFALWGYGTEPVWVCFASPCEITGLIHRFPYVGNLTLQFESSKEDLVVSEELGTAPRAPEILLSEIRSTEIQIKFDTLFNGTFNVTTLLPGDIPYTQEYKDPDVTLGGLPEDTEMPFASFIRFSSFNQTNTFPVTLTTNPKPRKLKVISGDTNSVKFELDQEVFEKSKFVNMVILPDYTSEEGKRIDSHIYHAKGLEAGKTYKAETSYRWENDIRMINAFQSIDFNMTTDEDVANFTTANYVGDLTFTEIHPNNMTISWDPVENAVSYDLKYFINSNPDRTTLPDQYFTMNLKSSEITLTNLIQDKQYGFQLFANFDQNFMSNGELTFERTTRDDILPPFYYSIECRSTWIRVEFTTDYDLNDLPPRSASLNITRDGAVIESIQIDPSFFDNTRLCDDSCKFLDGTPACSPFRAENSKTYKNRYCSIQTVTIENLIPSTDIILEIDIDYNPPPGKNPPQNGITRFLRMAPSAPVISLERAADTKVELTWTYDQEEWDAADDKRKCSLTSSTQNGTTQSHILANGTAHSTIKGMLAETPYEIELYCDFEYISDLDELLYKSTDSIKIKNTDGTGPTISGLVLEKTDSLRAYGKWNTPGFAHSKDEYNILVSDHDEKNTYKQGHKITINEDYTEFETTELIPNEFYRLNMDLVRLIREATTTSHRFEQWTNTQTIEQIKTPRRLYPEILELGSDYIIFGWENTFQKVGIFDSEPPLDSSPRTTDVRIIEAKTSSNPALISMDNIEAGNVTISIDLAPAPDTDSWFVNISPVGGVGGGGQSESGDGSSCNADTGEDCIANPTFGDLEPGETYQVTTGKNDGTVAEIREHREEIVNSNATIFNLQKSFIKSYLERTNSVDDEEVQVAYQVYETDSFKRFGPRKRLRDMIGNETIENVGSDVQERIDEWKYEGGLYNPGEALYFAGPTKRQPVKNVIIMTMSNTGGIASTINKETSLIRGLRSVQFCLKAEILVIGLHDETDERGDDQTFEEYMNLVGCWGHGDTKDDLDKMMNNTFEGFSCTDERCPFPDEETYEARIRDTKITKCENVFRMPKSEEGIPDLISQLKRRLVELARDDEAVATQDKYIFDEPHTLEERMNMCKLYNTKLFNLDLEVVSEQNARTEL</sequence>
<dbReference type="CDD" id="cd00063">
    <property type="entry name" value="FN3"/>
    <property type="match status" value="1"/>
</dbReference>
<feature type="domain" description="Sushi" evidence="4">
    <location>
        <begin position="247"/>
        <end position="297"/>
    </location>
</feature>
<evidence type="ECO:0000313" key="6">
    <source>
        <dbReference type="Proteomes" id="UP001158576"/>
    </source>
</evidence>
<gene>
    <name evidence="5" type="ORF">OKIOD_LOCUS2277</name>
</gene>
<keyword evidence="6" id="KW-1185">Reference proteome</keyword>
<dbReference type="Proteomes" id="UP001158576">
    <property type="component" value="Chromosome PAR"/>
</dbReference>
<keyword evidence="1" id="KW-1015">Disulfide bond</keyword>
<comment type="caution">
    <text evidence="2">Lacks conserved residue(s) required for the propagation of feature annotation.</text>
</comment>
<protein>
    <submittedName>
        <fullName evidence="5">Oidioi.mRNA.OKI2018_I69.PAR.g10719.t1.cds</fullName>
    </submittedName>
</protein>